<protein>
    <submittedName>
        <fullName evidence="2">7712_t:CDS:1</fullName>
    </submittedName>
</protein>
<dbReference type="EMBL" id="CAJVPV010004490">
    <property type="protein sequence ID" value="CAG8574360.1"/>
    <property type="molecule type" value="Genomic_DNA"/>
</dbReference>
<organism evidence="2 3">
    <name type="scientific">Acaulospora morrowiae</name>
    <dbReference type="NCBI Taxonomy" id="94023"/>
    <lineage>
        <taxon>Eukaryota</taxon>
        <taxon>Fungi</taxon>
        <taxon>Fungi incertae sedis</taxon>
        <taxon>Mucoromycota</taxon>
        <taxon>Glomeromycotina</taxon>
        <taxon>Glomeromycetes</taxon>
        <taxon>Diversisporales</taxon>
        <taxon>Acaulosporaceae</taxon>
        <taxon>Acaulospora</taxon>
    </lineage>
</organism>
<evidence type="ECO:0000313" key="3">
    <source>
        <dbReference type="Proteomes" id="UP000789342"/>
    </source>
</evidence>
<dbReference type="AlphaFoldDB" id="A0A9N9BS25"/>
<feature type="compositionally biased region" description="Basic and acidic residues" evidence="1">
    <location>
        <begin position="142"/>
        <end position="158"/>
    </location>
</feature>
<sequence>MDGPGTKKSIRLVNLLPRSKWKQLDTSAAPGFPVGADISGQGVLEENSKSKKGKMPKSIMTSGFRLIQSPVFPQKLVSCRHIEALKPPRVQPYGIARRRTLGFQGADHVFKPSVEAARGKAQNDQMILIFETEPGSRASGEAGERQERWMMTPHHEVD</sequence>
<accession>A0A9N9BS25</accession>
<comment type="caution">
    <text evidence="2">The sequence shown here is derived from an EMBL/GenBank/DDBJ whole genome shotgun (WGS) entry which is preliminary data.</text>
</comment>
<dbReference type="Proteomes" id="UP000789342">
    <property type="component" value="Unassembled WGS sequence"/>
</dbReference>
<reference evidence="2" key="1">
    <citation type="submission" date="2021-06" db="EMBL/GenBank/DDBJ databases">
        <authorList>
            <person name="Kallberg Y."/>
            <person name="Tangrot J."/>
            <person name="Rosling A."/>
        </authorList>
    </citation>
    <scope>NUCLEOTIDE SEQUENCE</scope>
    <source>
        <strain evidence="2">CL551</strain>
    </source>
</reference>
<proteinExistence type="predicted"/>
<evidence type="ECO:0000256" key="1">
    <source>
        <dbReference type="SAM" id="MobiDB-lite"/>
    </source>
</evidence>
<name>A0A9N9BS25_9GLOM</name>
<gene>
    <name evidence="2" type="ORF">AMORRO_LOCUS6623</name>
</gene>
<evidence type="ECO:0000313" key="2">
    <source>
        <dbReference type="EMBL" id="CAG8574360.1"/>
    </source>
</evidence>
<keyword evidence="3" id="KW-1185">Reference proteome</keyword>
<feature type="region of interest" description="Disordered" evidence="1">
    <location>
        <begin position="135"/>
        <end position="158"/>
    </location>
</feature>